<dbReference type="Pfam" id="PF13560">
    <property type="entry name" value="HTH_31"/>
    <property type="match status" value="1"/>
</dbReference>
<evidence type="ECO:0000259" key="1">
    <source>
        <dbReference type="PROSITE" id="PS50943"/>
    </source>
</evidence>
<accession>A0A2V4NMG5</accession>
<dbReference type="CDD" id="cd00093">
    <property type="entry name" value="HTH_XRE"/>
    <property type="match status" value="1"/>
</dbReference>
<dbReference type="PROSITE" id="PS50943">
    <property type="entry name" value="HTH_CROC1"/>
    <property type="match status" value="1"/>
</dbReference>
<dbReference type="EMBL" id="PYBW01000080">
    <property type="protein sequence ID" value="PYC76863.1"/>
    <property type="molecule type" value="Genomic_DNA"/>
</dbReference>
<dbReference type="OrthoDB" id="3462393at2"/>
<dbReference type="InterPro" id="IPR010982">
    <property type="entry name" value="Lambda_DNA-bd_dom_sf"/>
</dbReference>
<dbReference type="InterPro" id="IPR001387">
    <property type="entry name" value="Cro/C1-type_HTH"/>
</dbReference>
<dbReference type="AlphaFoldDB" id="A0A2V4NMG5"/>
<dbReference type="Gene3D" id="1.10.260.40">
    <property type="entry name" value="lambda repressor-like DNA-binding domains"/>
    <property type="match status" value="1"/>
</dbReference>
<evidence type="ECO:0000313" key="2">
    <source>
        <dbReference type="EMBL" id="PYC76863.1"/>
    </source>
</evidence>
<keyword evidence="3" id="KW-1185">Reference proteome</keyword>
<dbReference type="SMART" id="SM00530">
    <property type="entry name" value="HTH_XRE"/>
    <property type="match status" value="1"/>
</dbReference>
<organism evidence="2 3">
    <name type="scientific">Streptomyces tateyamensis</name>
    <dbReference type="NCBI Taxonomy" id="565073"/>
    <lineage>
        <taxon>Bacteria</taxon>
        <taxon>Bacillati</taxon>
        <taxon>Actinomycetota</taxon>
        <taxon>Actinomycetes</taxon>
        <taxon>Kitasatosporales</taxon>
        <taxon>Streptomycetaceae</taxon>
        <taxon>Streptomyces</taxon>
    </lineage>
</organism>
<protein>
    <submittedName>
        <fullName evidence="2">Transcriptional regulator</fullName>
    </submittedName>
</protein>
<evidence type="ECO:0000313" key="3">
    <source>
        <dbReference type="Proteomes" id="UP000248039"/>
    </source>
</evidence>
<comment type="caution">
    <text evidence="2">The sequence shown here is derived from an EMBL/GenBank/DDBJ whole genome shotgun (WGS) entry which is preliminary data.</text>
</comment>
<dbReference type="Proteomes" id="UP000248039">
    <property type="component" value="Unassembled WGS sequence"/>
</dbReference>
<reference evidence="2 3" key="1">
    <citation type="submission" date="2018-03" db="EMBL/GenBank/DDBJ databases">
        <title>Bioinformatic expansion and discovery of thiopeptide antibiotics.</title>
        <authorList>
            <person name="Schwalen C.J."/>
            <person name="Hudson G.A."/>
            <person name="Mitchell D.A."/>
        </authorList>
    </citation>
    <scope>NUCLEOTIDE SEQUENCE [LARGE SCALE GENOMIC DNA]</scope>
    <source>
        <strain evidence="2 3">ATCC 21389</strain>
    </source>
</reference>
<dbReference type="SUPFAM" id="SSF47413">
    <property type="entry name" value="lambda repressor-like DNA-binding domains"/>
    <property type="match status" value="1"/>
</dbReference>
<dbReference type="RefSeq" id="WP_110671418.1">
    <property type="nucleotide sequence ID" value="NZ_PYBW01000080.1"/>
</dbReference>
<sequence length="288" mass="32096">MASRTSPTLRQRRVGTELRRMREQAGFGGSQLARLLGVTPAHVTQLESGKTTVSVERLYAIARVCMCDNQPLLDALADIIADRSKGGWWEEYQGALPIDFLEVAELEGHAREIVAFNMAFVPGLLQTRSYAKALFAGELVPLRSQEIDLRVAFRLRRQQEIRSCETPYRALVHEAALHGHYGGRDVLLDQLASLIESFEQPGTSIRVVPFEAVTFPVPSEDLVRMAGDVPELDTVQVDASYGAHILDQPARLARYRATLERIEAIALSEDDSLGFIRSTMKEVQRKHG</sequence>
<dbReference type="Pfam" id="PF19054">
    <property type="entry name" value="DUF5753"/>
    <property type="match status" value="1"/>
</dbReference>
<name>A0A2V4NMG5_9ACTN</name>
<dbReference type="InterPro" id="IPR043917">
    <property type="entry name" value="DUF5753"/>
</dbReference>
<feature type="domain" description="HTH cro/C1-type" evidence="1">
    <location>
        <begin position="18"/>
        <end position="72"/>
    </location>
</feature>
<dbReference type="GO" id="GO:0003677">
    <property type="term" value="F:DNA binding"/>
    <property type="evidence" value="ECO:0007669"/>
    <property type="project" value="InterPro"/>
</dbReference>
<proteinExistence type="predicted"/>
<gene>
    <name evidence="2" type="ORF">C7C46_20940</name>
</gene>